<evidence type="ECO:0000259" key="1">
    <source>
        <dbReference type="PROSITE" id="PS50878"/>
    </source>
</evidence>
<dbReference type="PANTHER" id="PTHR33332">
    <property type="entry name" value="REVERSE TRANSCRIPTASE DOMAIN-CONTAINING PROTEIN"/>
    <property type="match status" value="1"/>
</dbReference>
<dbReference type="EMBL" id="JANPWB010000014">
    <property type="protein sequence ID" value="KAJ1099932.1"/>
    <property type="molecule type" value="Genomic_DNA"/>
</dbReference>
<name>A0AAV7MBP8_PLEWA</name>
<feature type="domain" description="Reverse transcriptase" evidence="1">
    <location>
        <begin position="1"/>
        <end position="181"/>
    </location>
</feature>
<organism evidence="2 3">
    <name type="scientific">Pleurodeles waltl</name>
    <name type="common">Iberian ribbed newt</name>
    <dbReference type="NCBI Taxonomy" id="8319"/>
    <lineage>
        <taxon>Eukaryota</taxon>
        <taxon>Metazoa</taxon>
        <taxon>Chordata</taxon>
        <taxon>Craniata</taxon>
        <taxon>Vertebrata</taxon>
        <taxon>Euteleostomi</taxon>
        <taxon>Amphibia</taxon>
        <taxon>Batrachia</taxon>
        <taxon>Caudata</taxon>
        <taxon>Salamandroidea</taxon>
        <taxon>Salamandridae</taxon>
        <taxon>Pleurodelinae</taxon>
        <taxon>Pleurodeles</taxon>
    </lineage>
</organism>
<reference evidence="2" key="1">
    <citation type="journal article" date="2022" name="bioRxiv">
        <title>Sequencing and chromosome-scale assembly of the giantPleurodeles waltlgenome.</title>
        <authorList>
            <person name="Brown T."/>
            <person name="Elewa A."/>
            <person name="Iarovenko S."/>
            <person name="Subramanian E."/>
            <person name="Araus A.J."/>
            <person name="Petzold A."/>
            <person name="Susuki M."/>
            <person name="Suzuki K.-i.T."/>
            <person name="Hayashi T."/>
            <person name="Toyoda A."/>
            <person name="Oliveira C."/>
            <person name="Osipova E."/>
            <person name="Leigh N.D."/>
            <person name="Simon A."/>
            <person name="Yun M.H."/>
        </authorList>
    </citation>
    <scope>NUCLEOTIDE SEQUENCE</scope>
    <source>
        <strain evidence="2">20211129_DDA</strain>
        <tissue evidence="2">Liver</tissue>
    </source>
</reference>
<dbReference type="InterPro" id="IPR043502">
    <property type="entry name" value="DNA/RNA_pol_sf"/>
</dbReference>
<dbReference type="InterPro" id="IPR000477">
    <property type="entry name" value="RT_dom"/>
</dbReference>
<dbReference type="PROSITE" id="PS50878">
    <property type="entry name" value="RT_POL"/>
    <property type="match status" value="1"/>
</dbReference>
<dbReference type="SUPFAM" id="SSF56672">
    <property type="entry name" value="DNA/RNA polymerases"/>
    <property type="match status" value="1"/>
</dbReference>
<protein>
    <recommendedName>
        <fullName evidence="1">Reverse transcriptase domain-containing protein</fullName>
    </recommendedName>
</protein>
<sequence>MHAEINPLLKKPMADPRDLKNFRPISLLPFPAKVIEKIVNRQLTHYLKENNILDPSQSGFRSKHSTKTALIAATDDIRALLDNGETTALILLDLSAAFNTICHRTLRTCLHNAGIWDKAVEWTISFLFGRTQSVRLPPFRSEASKIICSIPQGSSLSPTLFNVYMAPLTHIAQLHNLNIIS</sequence>
<evidence type="ECO:0000313" key="3">
    <source>
        <dbReference type="Proteomes" id="UP001066276"/>
    </source>
</evidence>
<dbReference type="Pfam" id="PF00078">
    <property type="entry name" value="RVT_1"/>
    <property type="match status" value="1"/>
</dbReference>
<dbReference type="Proteomes" id="UP001066276">
    <property type="component" value="Chromosome 10"/>
</dbReference>
<proteinExistence type="predicted"/>
<comment type="caution">
    <text evidence="2">The sequence shown here is derived from an EMBL/GenBank/DDBJ whole genome shotgun (WGS) entry which is preliminary data.</text>
</comment>
<accession>A0AAV7MBP8</accession>
<dbReference type="AlphaFoldDB" id="A0AAV7MBP8"/>
<evidence type="ECO:0000313" key="2">
    <source>
        <dbReference type="EMBL" id="KAJ1099932.1"/>
    </source>
</evidence>
<dbReference type="CDD" id="cd01650">
    <property type="entry name" value="RT_nLTR_like"/>
    <property type="match status" value="1"/>
</dbReference>
<keyword evidence="3" id="KW-1185">Reference proteome</keyword>
<gene>
    <name evidence="2" type="ORF">NDU88_005025</name>
</gene>